<accession>A0AAW1TP51</accession>
<comment type="caution">
    <text evidence="1">The sequence shown here is derived from an EMBL/GenBank/DDBJ whole genome shotgun (WGS) entry which is preliminary data.</text>
</comment>
<protein>
    <recommendedName>
        <fullName evidence="3">LAGLIDADG homing endonuclease</fullName>
    </recommendedName>
</protein>
<name>A0AAW1TP51_9CUCU</name>
<proteinExistence type="predicted"/>
<evidence type="ECO:0000313" key="1">
    <source>
        <dbReference type="EMBL" id="KAK9872078.1"/>
    </source>
</evidence>
<organism evidence="1 2">
    <name type="scientific">Henosepilachna vigintioctopunctata</name>
    <dbReference type="NCBI Taxonomy" id="420089"/>
    <lineage>
        <taxon>Eukaryota</taxon>
        <taxon>Metazoa</taxon>
        <taxon>Ecdysozoa</taxon>
        <taxon>Arthropoda</taxon>
        <taxon>Hexapoda</taxon>
        <taxon>Insecta</taxon>
        <taxon>Pterygota</taxon>
        <taxon>Neoptera</taxon>
        <taxon>Endopterygota</taxon>
        <taxon>Coleoptera</taxon>
        <taxon>Polyphaga</taxon>
        <taxon>Cucujiformia</taxon>
        <taxon>Coccinelloidea</taxon>
        <taxon>Coccinellidae</taxon>
        <taxon>Epilachninae</taxon>
        <taxon>Epilachnini</taxon>
        <taxon>Henosepilachna</taxon>
    </lineage>
</organism>
<sequence>MQNCSDFFLHHNICYGGRNANDQGLCQLCIVLHPDFVYGNRTIRCTRGLTSNIFKGYKGEIFILRLGEISCEIVKYALFSQRGRLLIARFLKEFGKTTLWKLKTWMNQESVGENLVKDMETMGIDNLSNTLMGRDG</sequence>
<dbReference type="EMBL" id="JARQZJ010000009">
    <property type="protein sequence ID" value="KAK9872078.1"/>
    <property type="molecule type" value="Genomic_DNA"/>
</dbReference>
<reference evidence="1 2" key="1">
    <citation type="submission" date="2023-03" db="EMBL/GenBank/DDBJ databases">
        <title>Genome insight into feeding habits of ladybird beetles.</title>
        <authorList>
            <person name="Li H.-S."/>
            <person name="Huang Y.-H."/>
            <person name="Pang H."/>
        </authorList>
    </citation>
    <scope>NUCLEOTIDE SEQUENCE [LARGE SCALE GENOMIC DNA]</scope>
    <source>
        <strain evidence="1">SYSU_2023b</strain>
        <tissue evidence="1">Whole body</tissue>
    </source>
</reference>
<dbReference type="Proteomes" id="UP001431783">
    <property type="component" value="Unassembled WGS sequence"/>
</dbReference>
<evidence type="ECO:0000313" key="2">
    <source>
        <dbReference type="Proteomes" id="UP001431783"/>
    </source>
</evidence>
<dbReference type="AlphaFoldDB" id="A0AAW1TP51"/>
<keyword evidence="2" id="KW-1185">Reference proteome</keyword>
<evidence type="ECO:0008006" key="3">
    <source>
        <dbReference type="Google" id="ProtNLM"/>
    </source>
</evidence>
<gene>
    <name evidence="1" type="ORF">WA026_016122</name>
</gene>